<proteinExistence type="predicted"/>
<accession>A0A6A5Y315</accession>
<dbReference type="PANTHER" id="PTHR15549">
    <property type="entry name" value="PAIRED IMMUNOGLOBULIN-LIKE TYPE 2 RECEPTOR"/>
    <property type="match status" value="1"/>
</dbReference>
<evidence type="ECO:0000256" key="1">
    <source>
        <dbReference type="ARBA" id="ARBA00004167"/>
    </source>
</evidence>
<evidence type="ECO:0000256" key="2">
    <source>
        <dbReference type="ARBA" id="ARBA00022692"/>
    </source>
</evidence>
<dbReference type="GO" id="GO:0016020">
    <property type="term" value="C:membrane"/>
    <property type="evidence" value="ECO:0007669"/>
    <property type="project" value="UniProtKB-SubCell"/>
</dbReference>
<dbReference type="EMBL" id="ML978067">
    <property type="protein sequence ID" value="KAF2019291.1"/>
    <property type="molecule type" value="Genomic_DNA"/>
</dbReference>
<evidence type="ECO:0000256" key="3">
    <source>
        <dbReference type="ARBA" id="ARBA00022989"/>
    </source>
</evidence>
<feature type="transmembrane region" description="Helical" evidence="6">
    <location>
        <begin position="400"/>
        <end position="423"/>
    </location>
</feature>
<evidence type="ECO:0008006" key="10">
    <source>
        <dbReference type="Google" id="ProtNLM"/>
    </source>
</evidence>
<dbReference type="Proteomes" id="UP000799778">
    <property type="component" value="Unassembled WGS sequence"/>
</dbReference>
<feature type="signal peptide" evidence="7">
    <location>
        <begin position="1"/>
        <end position="20"/>
    </location>
</feature>
<evidence type="ECO:0000256" key="6">
    <source>
        <dbReference type="SAM" id="Phobius"/>
    </source>
</evidence>
<evidence type="ECO:0000256" key="7">
    <source>
        <dbReference type="SAM" id="SignalP"/>
    </source>
</evidence>
<keyword evidence="7" id="KW-0732">Signal</keyword>
<name>A0A6A5Y315_9PLEO</name>
<keyword evidence="9" id="KW-1185">Reference proteome</keyword>
<dbReference type="PANTHER" id="PTHR15549:SF26">
    <property type="entry name" value="AXIAL BUDDING PATTERN PROTEIN 2-RELATED"/>
    <property type="match status" value="1"/>
</dbReference>
<keyword evidence="4 6" id="KW-0472">Membrane</keyword>
<dbReference type="AlphaFoldDB" id="A0A6A5Y315"/>
<feature type="region of interest" description="Disordered" evidence="5">
    <location>
        <begin position="355"/>
        <end position="399"/>
    </location>
</feature>
<evidence type="ECO:0000313" key="8">
    <source>
        <dbReference type="EMBL" id="KAF2019291.1"/>
    </source>
</evidence>
<evidence type="ECO:0000256" key="4">
    <source>
        <dbReference type="ARBA" id="ARBA00023136"/>
    </source>
</evidence>
<dbReference type="GeneID" id="54284472"/>
<feature type="chain" id="PRO_5025507793" description="Apple domain-containing protein" evidence="7">
    <location>
        <begin position="21"/>
        <end position="483"/>
    </location>
</feature>
<dbReference type="CDD" id="cd12087">
    <property type="entry name" value="TM_EGFR-like"/>
    <property type="match status" value="1"/>
</dbReference>
<evidence type="ECO:0000313" key="9">
    <source>
        <dbReference type="Proteomes" id="UP000799778"/>
    </source>
</evidence>
<protein>
    <recommendedName>
        <fullName evidence="10">Apple domain-containing protein</fullName>
    </recommendedName>
</protein>
<feature type="compositionally biased region" description="Low complexity" evidence="5">
    <location>
        <begin position="355"/>
        <end position="383"/>
    </location>
</feature>
<dbReference type="InterPro" id="IPR051694">
    <property type="entry name" value="Immunoregulatory_rcpt-like"/>
</dbReference>
<evidence type="ECO:0000256" key="5">
    <source>
        <dbReference type="SAM" id="MobiDB-lite"/>
    </source>
</evidence>
<gene>
    <name evidence="8" type="ORF">BU24DRAFT_418879</name>
</gene>
<comment type="subcellular location">
    <subcellularLocation>
        <location evidence="1">Membrane</location>
        <topology evidence="1">Single-pass membrane protein</topology>
    </subcellularLocation>
</comment>
<dbReference type="RefSeq" id="XP_033387630.1">
    <property type="nucleotide sequence ID" value="XM_033527075.1"/>
</dbReference>
<keyword evidence="3 6" id="KW-1133">Transmembrane helix</keyword>
<dbReference type="GO" id="GO:0071944">
    <property type="term" value="C:cell periphery"/>
    <property type="evidence" value="ECO:0007669"/>
    <property type="project" value="UniProtKB-ARBA"/>
</dbReference>
<sequence length="483" mass="52029">MGILSNELVVALIWVTATFASSVLVGPSPRRDLALRQSSVEIRQEKSICPDSYTSPNGLRFATHCNKRITLDADATSIVMDNVVHCMNHCSRYWGDGEGCYGLSWREADHKCYLQTSAILGITADNMTSDEGFHSAVVNPEDMKPLPSECPGENMSTHDFGNGLTYTLHCDKKIDGYDTCWEGYSDCKGKPYIGYHHTTSLQECLELCIKERPLCRAVMYNPTLEIGYANCWPKTGWTTDSLKTPKAATVHSAVISSIEQIDTKCPEGNVVKNDETTWDVQCGKFSSGTNLTSVHAQNITGCIDACANNGNGCVAVMFDSSLEFGYQNCYLQNTTSFISAKAEVTYAVQAGVSLPTSTPSPSSSSSSSPSVAPASGASPGAENSPPPAENNTNGGSPSKAWIAGPVAGGVVGLALIGVGLFWWRRRRSRAYGIGKRHELGPAPAYSPYVRPMELSADHTVEADASPAMKYANKKMFPPQELPS</sequence>
<dbReference type="OrthoDB" id="3943216at2759"/>
<organism evidence="8 9">
    <name type="scientific">Aaosphaeria arxii CBS 175.79</name>
    <dbReference type="NCBI Taxonomy" id="1450172"/>
    <lineage>
        <taxon>Eukaryota</taxon>
        <taxon>Fungi</taxon>
        <taxon>Dikarya</taxon>
        <taxon>Ascomycota</taxon>
        <taxon>Pezizomycotina</taxon>
        <taxon>Dothideomycetes</taxon>
        <taxon>Pleosporomycetidae</taxon>
        <taxon>Pleosporales</taxon>
        <taxon>Pleosporales incertae sedis</taxon>
        <taxon>Aaosphaeria</taxon>
    </lineage>
</organism>
<reference evidence="8" key="1">
    <citation type="journal article" date="2020" name="Stud. Mycol.">
        <title>101 Dothideomycetes genomes: a test case for predicting lifestyles and emergence of pathogens.</title>
        <authorList>
            <person name="Haridas S."/>
            <person name="Albert R."/>
            <person name="Binder M."/>
            <person name="Bloem J."/>
            <person name="Labutti K."/>
            <person name="Salamov A."/>
            <person name="Andreopoulos B."/>
            <person name="Baker S."/>
            <person name="Barry K."/>
            <person name="Bills G."/>
            <person name="Bluhm B."/>
            <person name="Cannon C."/>
            <person name="Castanera R."/>
            <person name="Culley D."/>
            <person name="Daum C."/>
            <person name="Ezra D."/>
            <person name="Gonzalez J."/>
            <person name="Henrissat B."/>
            <person name="Kuo A."/>
            <person name="Liang C."/>
            <person name="Lipzen A."/>
            <person name="Lutzoni F."/>
            <person name="Magnuson J."/>
            <person name="Mondo S."/>
            <person name="Nolan M."/>
            <person name="Ohm R."/>
            <person name="Pangilinan J."/>
            <person name="Park H.-J."/>
            <person name="Ramirez L."/>
            <person name="Alfaro M."/>
            <person name="Sun H."/>
            <person name="Tritt A."/>
            <person name="Yoshinaga Y."/>
            <person name="Zwiers L.-H."/>
            <person name="Turgeon B."/>
            <person name="Goodwin S."/>
            <person name="Spatafora J."/>
            <person name="Crous P."/>
            <person name="Grigoriev I."/>
        </authorList>
    </citation>
    <scope>NUCLEOTIDE SEQUENCE</scope>
    <source>
        <strain evidence="8">CBS 175.79</strain>
    </source>
</reference>
<keyword evidence="2 6" id="KW-0812">Transmembrane</keyword>